<dbReference type="OrthoDB" id="9807337at2"/>
<evidence type="ECO:0000313" key="1">
    <source>
        <dbReference type="EMBL" id="KUM27484.1"/>
    </source>
</evidence>
<accession>A0A101KV40</accession>
<dbReference type="AlphaFoldDB" id="A0A101KV40"/>
<gene>
    <name evidence="1" type="ORF">AU467_16365</name>
</gene>
<comment type="caution">
    <text evidence="1">The sequence shown here is derived from an EMBL/GenBank/DDBJ whole genome shotgun (WGS) entry which is preliminary data.</text>
</comment>
<proteinExistence type="predicted"/>
<dbReference type="Proteomes" id="UP000053176">
    <property type="component" value="Unassembled WGS sequence"/>
</dbReference>
<dbReference type="EMBL" id="LPWA01000090">
    <property type="protein sequence ID" value="KUM27484.1"/>
    <property type="molecule type" value="Genomic_DNA"/>
</dbReference>
<name>A0A101KV40_RHILI</name>
<sequence>MDVAADRMNCVHATSLRLLKDMRERSALRELSKMEAKAHMAAEAAQHASRELAIAQQHCARAEMELYQRLASLDTFSVQALDQGHLLIERLEAEVALRRQTLDDACIAQEQTETAASEARAHWISCSAARHKWQQIEDDVRRGVDIHWQTAAETEADHEILLRYARVPLTHVAGNPTDDR</sequence>
<reference evidence="1 2" key="1">
    <citation type="submission" date="2015-12" db="EMBL/GenBank/DDBJ databases">
        <title>Draft genome sequence of Mesorhizobium sp. UFLA 01-765, a multitolerant efficient symbiont and plant-growth promoting strain isolated from Zn-mining soil using Leucaena leucocephala as a trap plant.</title>
        <authorList>
            <person name="Rangel W.M."/>
            <person name="Thijs S."/>
            <person name="Longatti S.M."/>
            <person name="Moreira F.M."/>
            <person name="Weyens N."/>
            <person name="Vangronsveld J."/>
            <person name="Van Hamme J.D."/>
            <person name="Bottos E.M."/>
            <person name="Rineau F."/>
        </authorList>
    </citation>
    <scope>NUCLEOTIDE SEQUENCE [LARGE SCALE GENOMIC DNA]</scope>
    <source>
        <strain evidence="1 2">UFLA 01-765</strain>
    </source>
</reference>
<organism evidence="1 2">
    <name type="scientific">Rhizobium loti</name>
    <name type="common">Mesorhizobium loti</name>
    <dbReference type="NCBI Taxonomy" id="381"/>
    <lineage>
        <taxon>Bacteria</taxon>
        <taxon>Pseudomonadati</taxon>
        <taxon>Pseudomonadota</taxon>
        <taxon>Alphaproteobacteria</taxon>
        <taxon>Hyphomicrobiales</taxon>
        <taxon>Phyllobacteriaceae</taxon>
        <taxon>Mesorhizobium</taxon>
    </lineage>
</organism>
<evidence type="ECO:0000313" key="2">
    <source>
        <dbReference type="Proteomes" id="UP000053176"/>
    </source>
</evidence>
<protein>
    <submittedName>
        <fullName evidence="1">Uncharacterized protein</fullName>
    </submittedName>
</protein>